<evidence type="ECO:0000313" key="3">
    <source>
        <dbReference type="Proteomes" id="UP000688947"/>
    </source>
</evidence>
<keyword evidence="1" id="KW-0812">Transmembrane</keyword>
<evidence type="ECO:0000256" key="1">
    <source>
        <dbReference type="SAM" id="Phobius"/>
    </source>
</evidence>
<dbReference type="Proteomes" id="UP000688947">
    <property type="component" value="Unassembled WGS sequence"/>
</dbReference>
<keyword evidence="1" id="KW-0472">Membrane</keyword>
<protein>
    <recommendedName>
        <fullName evidence="4">DDE Tnp4 domain-containing protein</fullName>
    </recommendedName>
</protein>
<dbReference type="PANTHER" id="PTHR48471:SF1">
    <property type="entry name" value="DDE TNP4 DOMAIN-CONTAINING PROTEIN"/>
    <property type="match status" value="1"/>
</dbReference>
<gene>
    <name evidence="2" type="ORF">JG687_00011846</name>
</gene>
<reference evidence="2" key="1">
    <citation type="submission" date="2021-01" db="EMBL/GenBank/DDBJ databases">
        <title>Phytophthora aleatoria, a newly-described species from Pinus radiata is distinct from Phytophthora cactorum isolates based on comparative genomics.</title>
        <authorList>
            <person name="Mcdougal R."/>
            <person name="Panda P."/>
            <person name="Williams N."/>
            <person name="Studholme D.J."/>
        </authorList>
    </citation>
    <scope>NUCLEOTIDE SEQUENCE</scope>
    <source>
        <strain evidence="2">NZFS 3830</strain>
    </source>
</reference>
<proteinExistence type="predicted"/>
<accession>A0A8T1U5E2</accession>
<keyword evidence="1" id="KW-1133">Transmembrane helix</keyword>
<organism evidence="2 3">
    <name type="scientific">Phytophthora cactorum</name>
    <dbReference type="NCBI Taxonomy" id="29920"/>
    <lineage>
        <taxon>Eukaryota</taxon>
        <taxon>Sar</taxon>
        <taxon>Stramenopiles</taxon>
        <taxon>Oomycota</taxon>
        <taxon>Peronosporomycetes</taxon>
        <taxon>Peronosporales</taxon>
        <taxon>Peronosporaceae</taxon>
        <taxon>Phytophthora</taxon>
    </lineage>
</organism>
<evidence type="ECO:0008006" key="4">
    <source>
        <dbReference type="Google" id="ProtNLM"/>
    </source>
</evidence>
<evidence type="ECO:0000313" key="2">
    <source>
        <dbReference type="EMBL" id="KAG6954378.1"/>
    </source>
</evidence>
<feature type="transmembrane region" description="Helical" evidence="1">
    <location>
        <begin position="114"/>
        <end position="135"/>
    </location>
</feature>
<name>A0A8T1U5E2_9STRA</name>
<dbReference type="AlphaFoldDB" id="A0A8T1U5E2"/>
<dbReference type="PANTHER" id="PTHR48471">
    <property type="entry name" value="DDE TNP4 DOMAIN-CONTAINING PROTEIN"/>
    <property type="match status" value="1"/>
</dbReference>
<sequence length="152" mass="16623">SGKRGRSPRLQNKNNVLACLLRFYTAAVEGKTLCELFGVPPATLSRVLKNAELALQGALGEVPAARIRWPSLSSQRSWAASVKRKEPLVCGCFCVADGKNYPVRAPTTSDLQNAYFSGTYIIAGSILISLTGFLLHRLVACCESYWCIMLRI</sequence>
<feature type="non-terminal residue" evidence="2">
    <location>
        <position position="1"/>
    </location>
</feature>
<dbReference type="OrthoDB" id="70213at2759"/>
<comment type="caution">
    <text evidence="2">The sequence shown here is derived from an EMBL/GenBank/DDBJ whole genome shotgun (WGS) entry which is preliminary data.</text>
</comment>
<dbReference type="EMBL" id="JAENGZ010000750">
    <property type="protein sequence ID" value="KAG6954378.1"/>
    <property type="molecule type" value="Genomic_DNA"/>
</dbReference>